<organism evidence="1 2">
    <name type="scientific">Nemania bipapillata</name>
    <dbReference type="NCBI Taxonomy" id="110536"/>
    <lineage>
        <taxon>Eukaryota</taxon>
        <taxon>Fungi</taxon>
        <taxon>Dikarya</taxon>
        <taxon>Ascomycota</taxon>
        <taxon>Pezizomycotina</taxon>
        <taxon>Sordariomycetes</taxon>
        <taxon>Xylariomycetidae</taxon>
        <taxon>Xylariales</taxon>
        <taxon>Xylariaceae</taxon>
        <taxon>Nemania</taxon>
    </lineage>
</organism>
<proteinExistence type="predicted"/>
<protein>
    <submittedName>
        <fullName evidence="1">Uncharacterized protein</fullName>
    </submittedName>
</protein>
<gene>
    <name evidence="1" type="ORF">ONZ43_g7442</name>
</gene>
<reference evidence="1" key="1">
    <citation type="submission" date="2022-11" db="EMBL/GenBank/DDBJ databases">
        <title>Genome Sequence of Nemania bipapillata.</title>
        <authorList>
            <person name="Buettner E."/>
        </authorList>
    </citation>
    <scope>NUCLEOTIDE SEQUENCE</scope>
    <source>
        <strain evidence="1">CP14</strain>
    </source>
</reference>
<name>A0ACC2HQQ4_9PEZI</name>
<keyword evidence="2" id="KW-1185">Reference proteome</keyword>
<dbReference type="Proteomes" id="UP001153334">
    <property type="component" value="Unassembled WGS sequence"/>
</dbReference>
<accession>A0ACC2HQQ4</accession>
<sequence length="91" mass="9688">MHLQARYAAVAGAALLVPDVLALLRFSCSQLVVERLDPLVNPGVTGSPHLHQIIGGNAFKASMDPATVDIPAQATCTTCTFAEDFSNYWVC</sequence>
<evidence type="ECO:0000313" key="2">
    <source>
        <dbReference type="Proteomes" id="UP001153334"/>
    </source>
</evidence>
<dbReference type="EMBL" id="JAPESX010003237">
    <property type="protein sequence ID" value="KAJ8105397.1"/>
    <property type="molecule type" value="Genomic_DNA"/>
</dbReference>
<evidence type="ECO:0000313" key="1">
    <source>
        <dbReference type="EMBL" id="KAJ8105397.1"/>
    </source>
</evidence>
<comment type="caution">
    <text evidence="1">The sequence shown here is derived from an EMBL/GenBank/DDBJ whole genome shotgun (WGS) entry which is preliminary data.</text>
</comment>